<dbReference type="AlphaFoldDB" id="A0A7J7N421"/>
<dbReference type="InterPro" id="IPR058678">
    <property type="entry name" value="ARM_PUB"/>
</dbReference>
<reference evidence="3 4" key="1">
    <citation type="journal article" date="2020" name="IScience">
        <title>Genome Sequencing of the Endangered Kingdonia uniflora (Circaeasteraceae, Ranunculales) Reveals Potential Mechanisms of Evolutionary Specialization.</title>
        <authorList>
            <person name="Sun Y."/>
            <person name="Deng T."/>
            <person name="Zhang A."/>
            <person name="Moore M.J."/>
            <person name="Landis J.B."/>
            <person name="Lin N."/>
            <person name="Zhang H."/>
            <person name="Zhang X."/>
            <person name="Huang J."/>
            <person name="Zhang X."/>
            <person name="Sun H."/>
            <person name="Wang H."/>
        </authorList>
    </citation>
    <scope>NUCLEOTIDE SEQUENCE [LARGE SCALE GENOMIC DNA]</scope>
    <source>
        <strain evidence="3">TB1705</strain>
        <tissue evidence="3">Leaf</tissue>
    </source>
</reference>
<sequence length="182" mass="20378">MLRLVKFGNFGISEQKQAAKEMHKLTLALLSPLKEKLAHFAHFAHFAKEKFPIPVLLSPLKVWDKDETDPQLQENIIPTVFNISNHDENFKAFVNNPDAITSVIKALDTGNAKTKVTAARILFKLSTYNLNRVIIGDSGGVKALLNIIEDGSDRTAMMYAIKAIFNICMIRNNRLQAIEDGQ</sequence>
<name>A0A7J7N421_9MAGN</name>
<keyword evidence="4" id="KW-1185">Reference proteome</keyword>
<accession>A0A7J7N421</accession>
<dbReference type="InterPro" id="IPR011989">
    <property type="entry name" value="ARM-like"/>
</dbReference>
<evidence type="ECO:0000313" key="3">
    <source>
        <dbReference type="EMBL" id="KAF6161961.1"/>
    </source>
</evidence>
<dbReference type="InterPro" id="IPR016024">
    <property type="entry name" value="ARM-type_fold"/>
</dbReference>
<evidence type="ECO:0000256" key="1">
    <source>
        <dbReference type="ARBA" id="ARBA00022786"/>
    </source>
</evidence>
<evidence type="ECO:0000313" key="4">
    <source>
        <dbReference type="Proteomes" id="UP000541444"/>
    </source>
</evidence>
<dbReference type="SUPFAM" id="SSF48371">
    <property type="entry name" value="ARM repeat"/>
    <property type="match status" value="1"/>
</dbReference>
<dbReference type="PANTHER" id="PTHR23315:SF253">
    <property type="entry name" value="U-BOX DOMAIN-CONTAINING PROTEIN 9"/>
    <property type="match status" value="1"/>
</dbReference>
<evidence type="ECO:0000259" key="2">
    <source>
        <dbReference type="Pfam" id="PF25598"/>
    </source>
</evidence>
<keyword evidence="1" id="KW-0833">Ubl conjugation pathway</keyword>
<dbReference type="EMBL" id="JACGCM010001068">
    <property type="protein sequence ID" value="KAF6161961.1"/>
    <property type="molecule type" value="Genomic_DNA"/>
</dbReference>
<dbReference type="Pfam" id="PF25598">
    <property type="entry name" value="ARM_PUB"/>
    <property type="match status" value="1"/>
</dbReference>
<feature type="domain" description="U-box" evidence="2">
    <location>
        <begin position="66"/>
        <end position="181"/>
    </location>
</feature>
<dbReference type="OrthoDB" id="7537227at2759"/>
<dbReference type="Proteomes" id="UP000541444">
    <property type="component" value="Unassembled WGS sequence"/>
</dbReference>
<dbReference type="PANTHER" id="PTHR23315">
    <property type="entry name" value="U BOX DOMAIN-CONTAINING"/>
    <property type="match status" value="1"/>
</dbReference>
<proteinExistence type="predicted"/>
<dbReference type="Gene3D" id="1.25.10.10">
    <property type="entry name" value="Leucine-rich Repeat Variant"/>
    <property type="match status" value="1"/>
</dbReference>
<comment type="caution">
    <text evidence="3">The sequence shown here is derived from an EMBL/GenBank/DDBJ whole genome shotgun (WGS) entry which is preliminary data.</text>
</comment>
<organism evidence="3 4">
    <name type="scientific">Kingdonia uniflora</name>
    <dbReference type="NCBI Taxonomy" id="39325"/>
    <lineage>
        <taxon>Eukaryota</taxon>
        <taxon>Viridiplantae</taxon>
        <taxon>Streptophyta</taxon>
        <taxon>Embryophyta</taxon>
        <taxon>Tracheophyta</taxon>
        <taxon>Spermatophyta</taxon>
        <taxon>Magnoliopsida</taxon>
        <taxon>Ranunculales</taxon>
        <taxon>Circaeasteraceae</taxon>
        <taxon>Kingdonia</taxon>
    </lineage>
</organism>
<protein>
    <recommendedName>
        <fullName evidence="2">U-box domain-containing protein</fullName>
    </recommendedName>
</protein>
<gene>
    <name evidence="3" type="ORF">GIB67_002744</name>
</gene>